<evidence type="ECO:0000313" key="2">
    <source>
        <dbReference type="EMBL" id="GHE14376.1"/>
    </source>
</evidence>
<proteinExistence type="predicted"/>
<dbReference type="Gene3D" id="2.70.170.10">
    <property type="entry name" value="Neurotransmitter-gated ion-channel ligand-binding domain"/>
    <property type="match status" value="1"/>
</dbReference>
<feature type="transmembrane region" description="Helical" evidence="1">
    <location>
        <begin position="298"/>
        <end position="317"/>
    </location>
</feature>
<feature type="transmembrane region" description="Helical" evidence="1">
    <location>
        <begin position="226"/>
        <end position="247"/>
    </location>
</feature>
<keyword evidence="1" id="KW-1133">Transmembrane helix</keyword>
<dbReference type="GO" id="GO:0005230">
    <property type="term" value="F:extracellular ligand-gated monoatomic ion channel activity"/>
    <property type="evidence" value="ECO:0007669"/>
    <property type="project" value="InterPro"/>
</dbReference>
<keyword evidence="3" id="KW-1185">Reference proteome</keyword>
<feature type="transmembrane region" description="Helical" evidence="1">
    <location>
        <begin position="259"/>
        <end position="278"/>
    </location>
</feature>
<sequence>MLVCVGAMGVTMGAATPAVAVDTCRLGAYVADLYALDTTTRTIDADIWFWSVCPRPDLEPIKRFEFINASSTRQADQVSVTEHGLYWTYQKVVGTYRENFNLSDYPFDRQTVNFVVEDTRDTSQFVYTPDTVGSTYNHGTRLSSFEITDFRTLVRDHRYTMAFGNPDVRPRSGSAYHQFIIQMRVARNDASGFVKETLPVYVAFLISLVSFFLWSEEETPLLGARLGLLGAALFAIVVNMRAAGQSLGIMHGMTLVDQIHLYSLVYVFIGVATTTYAWRVSIRTGGQARARRVNQVVAVSATSLYLATTGIAITLALQ</sequence>
<evidence type="ECO:0000313" key="3">
    <source>
        <dbReference type="Proteomes" id="UP000655443"/>
    </source>
</evidence>
<keyword evidence="1" id="KW-0812">Transmembrane</keyword>
<dbReference type="Proteomes" id="UP000655443">
    <property type="component" value="Unassembled WGS sequence"/>
</dbReference>
<dbReference type="GO" id="GO:0016020">
    <property type="term" value="C:membrane"/>
    <property type="evidence" value="ECO:0007669"/>
    <property type="project" value="InterPro"/>
</dbReference>
<evidence type="ECO:0000256" key="1">
    <source>
        <dbReference type="SAM" id="Phobius"/>
    </source>
</evidence>
<organism evidence="2 3">
    <name type="scientific">Streptomyces alanosinicus</name>
    <dbReference type="NCBI Taxonomy" id="68171"/>
    <lineage>
        <taxon>Bacteria</taxon>
        <taxon>Bacillati</taxon>
        <taxon>Actinomycetota</taxon>
        <taxon>Actinomycetes</taxon>
        <taxon>Kitasatosporales</taxon>
        <taxon>Streptomycetaceae</taxon>
        <taxon>Streptomyces</taxon>
    </lineage>
</organism>
<keyword evidence="1" id="KW-0472">Membrane</keyword>
<comment type="caution">
    <text evidence="2">The sequence shown here is derived from an EMBL/GenBank/DDBJ whole genome shotgun (WGS) entry which is preliminary data.</text>
</comment>
<dbReference type="AlphaFoldDB" id="A0A918YT74"/>
<dbReference type="EMBL" id="BMVG01000049">
    <property type="protein sequence ID" value="GHE14376.1"/>
    <property type="molecule type" value="Genomic_DNA"/>
</dbReference>
<gene>
    <name evidence="2" type="ORF">GCM10010339_84690</name>
</gene>
<feature type="transmembrane region" description="Helical" evidence="1">
    <location>
        <begin position="198"/>
        <end position="214"/>
    </location>
</feature>
<protein>
    <submittedName>
        <fullName evidence="2">Uncharacterized protein</fullName>
    </submittedName>
</protein>
<name>A0A918YT74_9ACTN</name>
<accession>A0A918YT74</accession>
<reference evidence="2" key="2">
    <citation type="submission" date="2020-09" db="EMBL/GenBank/DDBJ databases">
        <authorList>
            <person name="Sun Q."/>
            <person name="Ohkuma M."/>
        </authorList>
    </citation>
    <scope>NUCLEOTIDE SEQUENCE</scope>
    <source>
        <strain evidence="2">JCM 4714</strain>
    </source>
</reference>
<dbReference type="InterPro" id="IPR036734">
    <property type="entry name" value="Neur_chan_lig-bd_sf"/>
</dbReference>
<reference evidence="2" key="1">
    <citation type="journal article" date="2014" name="Int. J. Syst. Evol. Microbiol.">
        <title>Complete genome sequence of Corynebacterium casei LMG S-19264T (=DSM 44701T), isolated from a smear-ripened cheese.</title>
        <authorList>
            <consortium name="US DOE Joint Genome Institute (JGI-PGF)"/>
            <person name="Walter F."/>
            <person name="Albersmeier A."/>
            <person name="Kalinowski J."/>
            <person name="Ruckert C."/>
        </authorList>
    </citation>
    <scope>NUCLEOTIDE SEQUENCE</scope>
    <source>
        <strain evidence="2">JCM 4714</strain>
    </source>
</reference>